<protein>
    <submittedName>
        <fullName evidence="1">Uncharacterized protein</fullName>
    </submittedName>
</protein>
<evidence type="ECO:0000313" key="2">
    <source>
        <dbReference type="Proteomes" id="UP000636264"/>
    </source>
</evidence>
<evidence type="ECO:0000313" key="1">
    <source>
        <dbReference type="EMBL" id="GGA70989.1"/>
    </source>
</evidence>
<gene>
    <name evidence="1" type="ORF">GCM10011385_26050</name>
</gene>
<organism evidence="1 2">
    <name type="scientific">Nitratireductor aestuarii</name>
    <dbReference type="NCBI Taxonomy" id="1735103"/>
    <lineage>
        <taxon>Bacteria</taxon>
        <taxon>Pseudomonadati</taxon>
        <taxon>Pseudomonadota</taxon>
        <taxon>Alphaproteobacteria</taxon>
        <taxon>Hyphomicrobiales</taxon>
        <taxon>Phyllobacteriaceae</taxon>
        <taxon>Nitratireductor</taxon>
    </lineage>
</organism>
<comment type="caution">
    <text evidence="1">The sequence shown here is derived from an EMBL/GenBank/DDBJ whole genome shotgun (WGS) entry which is preliminary data.</text>
</comment>
<sequence length="144" mass="15913">MPKTEQGVVDAVEIWLNNNGFKDIKALPAGKRGYDIKAQNLKTGERWLIEAKGGAHDGSDTSNASWGRVGAAFEMAAGWRFEKGIEAERFAIAVPKSKWFDRHLDRIRPALRYLGISTFQVSDDGTVEFIDNQPSQVVPHAVTA</sequence>
<accession>A0A916RVD2</accession>
<name>A0A916RVD2_9HYPH</name>
<dbReference type="EMBL" id="BMIF01000007">
    <property type="protein sequence ID" value="GGA70989.1"/>
    <property type="molecule type" value="Genomic_DNA"/>
</dbReference>
<dbReference type="RefSeq" id="WP_188721495.1">
    <property type="nucleotide sequence ID" value="NZ_BMIF01000007.1"/>
</dbReference>
<keyword evidence="2" id="KW-1185">Reference proteome</keyword>
<proteinExistence type="predicted"/>
<reference evidence="1" key="1">
    <citation type="journal article" date="2014" name="Int. J. Syst. Evol. Microbiol.">
        <title>Complete genome sequence of Corynebacterium casei LMG S-19264T (=DSM 44701T), isolated from a smear-ripened cheese.</title>
        <authorList>
            <consortium name="US DOE Joint Genome Institute (JGI-PGF)"/>
            <person name="Walter F."/>
            <person name="Albersmeier A."/>
            <person name="Kalinowski J."/>
            <person name="Ruckert C."/>
        </authorList>
    </citation>
    <scope>NUCLEOTIDE SEQUENCE</scope>
    <source>
        <strain evidence="1">CGMCC 1.15320</strain>
    </source>
</reference>
<dbReference type="Proteomes" id="UP000636264">
    <property type="component" value="Unassembled WGS sequence"/>
</dbReference>
<reference evidence="1" key="2">
    <citation type="submission" date="2020-09" db="EMBL/GenBank/DDBJ databases">
        <authorList>
            <person name="Sun Q."/>
            <person name="Zhou Y."/>
        </authorList>
    </citation>
    <scope>NUCLEOTIDE SEQUENCE</scope>
    <source>
        <strain evidence="1">CGMCC 1.15320</strain>
    </source>
</reference>
<dbReference type="AlphaFoldDB" id="A0A916RVD2"/>